<sequence length="79" mass="8535">MPSSFFLHTGNRILLKSGLVMLVVASLGASLGVRSSLPLTPARREAVWRLSAKCSTTLTKYCSKAWRGMMGDTNCPDSC</sequence>
<evidence type="ECO:0000313" key="2">
    <source>
        <dbReference type="Proteomes" id="UP000435112"/>
    </source>
</evidence>
<dbReference type="EMBL" id="QXFU01000678">
    <property type="protein sequence ID" value="KAE9024785.1"/>
    <property type="molecule type" value="Genomic_DNA"/>
</dbReference>
<protein>
    <submittedName>
        <fullName evidence="1">Uncharacterized protein</fullName>
    </submittedName>
</protein>
<dbReference type="Proteomes" id="UP000435112">
    <property type="component" value="Unassembled WGS sequence"/>
</dbReference>
<comment type="caution">
    <text evidence="1">The sequence shown here is derived from an EMBL/GenBank/DDBJ whole genome shotgun (WGS) entry which is preliminary data.</text>
</comment>
<gene>
    <name evidence="1" type="ORF">PR002_g11368</name>
</gene>
<organism evidence="1 2">
    <name type="scientific">Phytophthora rubi</name>
    <dbReference type="NCBI Taxonomy" id="129364"/>
    <lineage>
        <taxon>Eukaryota</taxon>
        <taxon>Sar</taxon>
        <taxon>Stramenopiles</taxon>
        <taxon>Oomycota</taxon>
        <taxon>Peronosporomycetes</taxon>
        <taxon>Peronosporales</taxon>
        <taxon>Peronosporaceae</taxon>
        <taxon>Phytophthora</taxon>
    </lineage>
</organism>
<accession>A0A6A3M4Y4</accession>
<reference evidence="1 2" key="1">
    <citation type="submission" date="2018-09" db="EMBL/GenBank/DDBJ databases">
        <title>Genomic investigation of the strawberry pathogen Phytophthora fragariae indicates pathogenicity is determined by transcriptional variation in three key races.</title>
        <authorList>
            <person name="Adams T.M."/>
            <person name="Armitage A.D."/>
            <person name="Sobczyk M.K."/>
            <person name="Bates H.J."/>
            <person name="Dunwell J.M."/>
            <person name="Nellist C.F."/>
            <person name="Harrison R.J."/>
        </authorList>
    </citation>
    <scope>NUCLEOTIDE SEQUENCE [LARGE SCALE GENOMIC DNA]</scope>
    <source>
        <strain evidence="1 2">SCRP324</strain>
    </source>
</reference>
<dbReference type="AlphaFoldDB" id="A0A6A3M4Y4"/>
<evidence type="ECO:0000313" key="1">
    <source>
        <dbReference type="EMBL" id="KAE9024785.1"/>
    </source>
</evidence>
<name>A0A6A3M4Y4_9STRA</name>
<proteinExistence type="predicted"/>